<reference evidence="1 2" key="1">
    <citation type="submission" date="2020-01" db="EMBL/GenBank/DDBJ databases">
        <authorList>
            <person name="Liu G."/>
            <person name="Liu B."/>
        </authorList>
    </citation>
    <scope>NUCLEOTIDE SEQUENCE [LARGE SCALE GENOMIC DNA]</scope>
    <source>
        <strain evidence="1 2">FJAT-51161</strain>
    </source>
</reference>
<accession>A0ABX7ANM8</accession>
<name>A0ABX7ANM8_9BACI</name>
<keyword evidence="2" id="KW-1185">Reference proteome</keyword>
<evidence type="ECO:0000313" key="2">
    <source>
        <dbReference type="Proteomes" id="UP000596049"/>
    </source>
</evidence>
<evidence type="ECO:0008006" key="3">
    <source>
        <dbReference type="Google" id="ProtNLM"/>
    </source>
</evidence>
<evidence type="ECO:0000313" key="1">
    <source>
        <dbReference type="EMBL" id="QQP11548.1"/>
    </source>
</evidence>
<proteinExistence type="predicted"/>
<dbReference type="RefSeq" id="WP_053596118.1">
    <property type="nucleotide sequence ID" value="NZ_CP067341.1"/>
</dbReference>
<gene>
    <name evidence="1" type="ORF">FJQ98_20470</name>
</gene>
<dbReference type="Proteomes" id="UP000596049">
    <property type="component" value="Chromosome"/>
</dbReference>
<sequence length="133" mass="15947">MSKTKIKMQEQIDALLTALNTFDIPVFEDDLAEDEETQFKKKNYHFFVYETGDMNKNDDNRSISQDVVIYYYSENRDDIDERTIDIITELSNLPRMSLKRTQKQRLKRKDTDNYVDRIVFLYQRRIVTGCVEL</sequence>
<organism evidence="1 2">
    <name type="scientific">Lysinibacillus agricola</name>
    <dbReference type="NCBI Taxonomy" id="2590012"/>
    <lineage>
        <taxon>Bacteria</taxon>
        <taxon>Bacillati</taxon>
        <taxon>Bacillota</taxon>
        <taxon>Bacilli</taxon>
        <taxon>Bacillales</taxon>
        <taxon>Bacillaceae</taxon>
        <taxon>Lysinibacillus</taxon>
    </lineage>
</organism>
<protein>
    <recommendedName>
        <fullName evidence="3">Phage protein</fullName>
    </recommendedName>
</protein>
<dbReference type="EMBL" id="CP067341">
    <property type="protein sequence ID" value="QQP11548.1"/>
    <property type="molecule type" value="Genomic_DNA"/>
</dbReference>